<name>Q083Q0_SHEFN</name>
<dbReference type="KEGG" id="sfr:Sfri_1664"/>
<dbReference type="Proteomes" id="UP000000684">
    <property type="component" value="Chromosome"/>
</dbReference>
<feature type="transmembrane region" description="Helical" evidence="1">
    <location>
        <begin position="6"/>
        <end position="26"/>
    </location>
</feature>
<keyword evidence="1" id="KW-1133">Transmembrane helix</keyword>
<feature type="transmembrane region" description="Helical" evidence="1">
    <location>
        <begin position="38"/>
        <end position="58"/>
    </location>
</feature>
<gene>
    <name evidence="2" type="ordered locus">Sfri_1664</name>
</gene>
<evidence type="ECO:0008006" key="4">
    <source>
        <dbReference type="Google" id="ProtNLM"/>
    </source>
</evidence>
<dbReference type="eggNOG" id="ENOG502ZRNW">
    <property type="taxonomic scope" value="Bacteria"/>
</dbReference>
<dbReference type="HOGENOM" id="CLU_189663_0_0_6"/>
<dbReference type="AlphaFoldDB" id="Q083Q0"/>
<keyword evidence="3" id="KW-1185">Reference proteome</keyword>
<evidence type="ECO:0000313" key="2">
    <source>
        <dbReference type="EMBL" id="ABI71515.1"/>
    </source>
</evidence>
<reference evidence="2 3" key="1">
    <citation type="submission" date="2006-08" db="EMBL/GenBank/DDBJ databases">
        <title>Complete sequence of Shewanella frigidimarina NCIMB 400.</title>
        <authorList>
            <consortium name="US DOE Joint Genome Institute"/>
            <person name="Copeland A."/>
            <person name="Lucas S."/>
            <person name="Lapidus A."/>
            <person name="Barry K."/>
            <person name="Detter J.C."/>
            <person name="Glavina del Rio T."/>
            <person name="Hammon N."/>
            <person name="Israni S."/>
            <person name="Dalin E."/>
            <person name="Tice H."/>
            <person name="Pitluck S."/>
            <person name="Fredrickson J.K."/>
            <person name="Kolker E."/>
            <person name="McCuel L.A."/>
            <person name="DiChristina T."/>
            <person name="Nealson K.H."/>
            <person name="Newman D."/>
            <person name="Tiedje J.M."/>
            <person name="Zhou J."/>
            <person name="Romine M.F."/>
            <person name="Culley D.E."/>
            <person name="Serres M."/>
            <person name="Chertkov O."/>
            <person name="Brettin T."/>
            <person name="Bruce D."/>
            <person name="Han C."/>
            <person name="Tapia R."/>
            <person name="Gilna P."/>
            <person name="Schmutz J."/>
            <person name="Larimer F."/>
            <person name="Land M."/>
            <person name="Hauser L."/>
            <person name="Kyrpides N."/>
            <person name="Mikhailova N."/>
            <person name="Richardson P."/>
        </authorList>
    </citation>
    <scope>NUCLEOTIDE SEQUENCE [LARGE SCALE GENOMIC DNA]</scope>
    <source>
        <strain evidence="2 3">NCIMB 400</strain>
    </source>
</reference>
<dbReference type="EMBL" id="CP000447">
    <property type="protein sequence ID" value="ABI71515.1"/>
    <property type="molecule type" value="Genomic_DNA"/>
</dbReference>
<dbReference type="OrthoDB" id="6388620at2"/>
<evidence type="ECO:0000313" key="3">
    <source>
        <dbReference type="Proteomes" id="UP000000684"/>
    </source>
</evidence>
<protein>
    <recommendedName>
        <fullName evidence="4">Cardiolipin synthase N-terminal domain-containing protein</fullName>
    </recommendedName>
</protein>
<evidence type="ECO:0000256" key="1">
    <source>
        <dbReference type="SAM" id="Phobius"/>
    </source>
</evidence>
<sequence length="68" mass="7940">MGGISIWQLLILFIVLIIGMLPWVFALASKKAKGMHKLIWFLMSFFISWIGYLVYYFVVIKDLPENNT</sequence>
<accession>Q083Q0</accession>
<proteinExistence type="predicted"/>
<keyword evidence="1" id="KW-0472">Membrane</keyword>
<organism evidence="2 3">
    <name type="scientific">Shewanella frigidimarina (strain NCIMB 400)</name>
    <dbReference type="NCBI Taxonomy" id="318167"/>
    <lineage>
        <taxon>Bacteria</taxon>
        <taxon>Pseudomonadati</taxon>
        <taxon>Pseudomonadota</taxon>
        <taxon>Gammaproteobacteria</taxon>
        <taxon>Alteromonadales</taxon>
        <taxon>Shewanellaceae</taxon>
        <taxon>Shewanella</taxon>
    </lineage>
</organism>
<keyword evidence="1" id="KW-0812">Transmembrane</keyword>